<feature type="signal peptide" evidence="1">
    <location>
        <begin position="1"/>
        <end position="19"/>
    </location>
</feature>
<reference evidence="2" key="2">
    <citation type="submission" date="2020-05" db="EMBL/GenBank/DDBJ databases">
        <authorList>
            <person name="Delgado-Blas J."/>
        </authorList>
    </citation>
    <scope>NUCLEOTIDE SEQUENCE</scope>
    <source>
        <strain evidence="2">BB1453</strain>
    </source>
</reference>
<evidence type="ECO:0000256" key="1">
    <source>
        <dbReference type="SAM" id="SignalP"/>
    </source>
</evidence>
<proteinExistence type="predicted"/>
<gene>
    <name evidence="3" type="ORF">CHI95_00640</name>
    <name evidence="2" type="ORF">GHA_01054</name>
</gene>
<reference evidence="3 4" key="1">
    <citation type="submission" date="2017-07" db="EMBL/GenBank/DDBJ databases">
        <title>blaIMP-27 on transferable plasmids in Proteus mirabilis and Providencia rettgeri.</title>
        <authorList>
            <person name="Potter R."/>
        </authorList>
    </citation>
    <scope>NUCLEOTIDE SEQUENCE [LARGE SCALE GENOMIC DNA]</scope>
    <source>
        <strain evidence="3 4">PR1</strain>
    </source>
</reference>
<evidence type="ECO:0000313" key="2">
    <source>
        <dbReference type="EMBL" id="CAB5676855.1"/>
    </source>
</evidence>
<accession>A0A264VYL1</accession>
<dbReference type="EMBL" id="CAHPSF010000002">
    <property type="protein sequence ID" value="CAB5676855.1"/>
    <property type="molecule type" value="Genomic_DNA"/>
</dbReference>
<dbReference type="Proteomes" id="UP000834611">
    <property type="component" value="Unassembled WGS sequence"/>
</dbReference>
<dbReference type="RefSeq" id="WP_094960456.1">
    <property type="nucleotide sequence ID" value="NZ_ABDWLN020000036.1"/>
</dbReference>
<dbReference type="Proteomes" id="UP000216001">
    <property type="component" value="Unassembled WGS sequence"/>
</dbReference>
<name>A0A264VYL1_PRORE</name>
<organism evidence="3 4">
    <name type="scientific">Providencia rettgeri</name>
    <dbReference type="NCBI Taxonomy" id="587"/>
    <lineage>
        <taxon>Bacteria</taxon>
        <taxon>Pseudomonadati</taxon>
        <taxon>Pseudomonadota</taxon>
        <taxon>Gammaproteobacteria</taxon>
        <taxon>Enterobacterales</taxon>
        <taxon>Morganellaceae</taxon>
        <taxon>Providencia</taxon>
    </lineage>
</organism>
<dbReference type="AlphaFoldDB" id="A0A264VYL1"/>
<comment type="caution">
    <text evidence="3">The sequence shown here is derived from an EMBL/GenBank/DDBJ whole genome shotgun (WGS) entry which is preliminary data.</text>
</comment>
<feature type="chain" id="PRO_5012062839" evidence="1">
    <location>
        <begin position="20"/>
        <end position="188"/>
    </location>
</feature>
<evidence type="ECO:0000313" key="4">
    <source>
        <dbReference type="Proteomes" id="UP000216001"/>
    </source>
</evidence>
<evidence type="ECO:0000313" key="3">
    <source>
        <dbReference type="EMBL" id="OZS76373.1"/>
    </source>
</evidence>
<dbReference type="GeneID" id="92274638"/>
<keyword evidence="1" id="KW-0732">Signal</keyword>
<protein>
    <submittedName>
        <fullName evidence="3">Uncharacterized protein</fullName>
    </submittedName>
</protein>
<dbReference type="EMBL" id="NOWC01000001">
    <property type="protein sequence ID" value="OZS76373.1"/>
    <property type="molecule type" value="Genomic_DNA"/>
</dbReference>
<sequence>MKGYVVASLLMMTCFGSVAENNKDTAPFGFKWQTSVDEVKESISGNYIIVSEEVSCPISKLKLIKANEEHTGSWVYELGFFTPRSGDNFIGLNEVSYSKSSKDKKAIDEDFKNVRAELTSRYKEKANENNTPDEMSFTYNSPYVTGLLAYEDGYAGWQVTTIVLNTPTLDRKEWAEVYDKAKSECFKQ</sequence>